<comment type="caution">
    <text evidence="1">The sequence shown here is derived from an EMBL/GenBank/DDBJ whole genome shotgun (WGS) entry which is preliminary data.</text>
</comment>
<proteinExistence type="predicted"/>
<protein>
    <submittedName>
        <fullName evidence="1">Uncharacterized protein</fullName>
    </submittedName>
</protein>
<dbReference type="Proteomes" id="UP000198406">
    <property type="component" value="Unassembled WGS sequence"/>
</dbReference>
<accession>A0A1Z5KAE8</accession>
<dbReference type="InterPro" id="IPR002052">
    <property type="entry name" value="DNA_methylase_N6_adenine_CS"/>
</dbReference>
<dbReference type="OrthoDB" id="47901at2759"/>
<dbReference type="PROSITE" id="PS00092">
    <property type="entry name" value="N6_MTASE"/>
    <property type="match status" value="1"/>
</dbReference>
<organism evidence="1 2">
    <name type="scientific">Fistulifera solaris</name>
    <name type="common">Oleaginous diatom</name>
    <dbReference type="NCBI Taxonomy" id="1519565"/>
    <lineage>
        <taxon>Eukaryota</taxon>
        <taxon>Sar</taxon>
        <taxon>Stramenopiles</taxon>
        <taxon>Ochrophyta</taxon>
        <taxon>Bacillariophyta</taxon>
        <taxon>Bacillariophyceae</taxon>
        <taxon>Bacillariophycidae</taxon>
        <taxon>Naviculales</taxon>
        <taxon>Naviculaceae</taxon>
        <taxon>Fistulifera</taxon>
    </lineage>
</organism>
<dbReference type="GO" id="GO:0032259">
    <property type="term" value="P:methylation"/>
    <property type="evidence" value="ECO:0007669"/>
    <property type="project" value="UniProtKB-KW"/>
</dbReference>
<sequence length="336" mass="38737">MTEALTTTDTTTPYILECGYEQVWIEKSGKRFPAWKVRLETGSWWRSKLDFLVLSRQSSVPLPKAAFRQLAQESPWQRPDPAVEKRSDDRWKPYMKKSLQILDHFLLTVRKNHAQAWSLFSRQCDTENLCSSPSDHIDCRQSKQLGQYFCSIDNAKHLARVLMERLITDQVSDWVIIEPSCGHGIIIEALVEEVQQSITGWKILGLDVDSEAVSHCRHKHSTNSSMSQIQWIAADFLSSSKRDFGIDDSEPCIVIGNPPFHLAQEFVDHAMEEYEARVVVFVMPRRLCGEAGRSYAYGEDYECEYIELESCDFHFQGDPVKSIKQPSLIQCLRRRK</sequence>
<dbReference type="EMBL" id="BDSP01000199">
    <property type="protein sequence ID" value="GAX23239.1"/>
    <property type="molecule type" value="Genomic_DNA"/>
</dbReference>
<name>A0A1Z5KAE8_FISSO</name>
<dbReference type="InterPro" id="IPR029063">
    <property type="entry name" value="SAM-dependent_MTases_sf"/>
</dbReference>
<dbReference type="Gene3D" id="3.40.50.150">
    <property type="entry name" value="Vaccinia Virus protein VP39"/>
    <property type="match status" value="1"/>
</dbReference>
<gene>
    <name evidence="1" type="ORF">FisN_21Hh078</name>
</gene>
<evidence type="ECO:0000313" key="1">
    <source>
        <dbReference type="EMBL" id="GAX23239.1"/>
    </source>
</evidence>
<dbReference type="SUPFAM" id="SSF53335">
    <property type="entry name" value="S-adenosyl-L-methionine-dependent methyltransferases"/>
    <property type="match status" value="1"/>
</dbReference>
<evidence type="ECO:0000313" key="2">
    <source>
        <dbReference type="Proteomes" id="UP000198406"/>
    </source>
</evidence>
<dbReference type="InParanoid" id="A0A1Z5KAE8"/>
<reference evidence="1 2" key="1">
    <citation type="journal article" date="2015" name="Plant Cell">
        <title>Oil accumulation by the oleaginous diatom Fistulifera solaris as revealed by the genome and transcriptome.</title>
        <authorList>
            <person name="Tanaka T."/>
            <person name="Maeda Y."/>
            <person name="Veluchamy A."/>
            <person name="Tanaka M."/>
            <person name="Abida H."/>
            <person name="Marechal E."/>
            <person name="Bowler C."/>
            <person name="Muto M."/>
            <person name="Sunaga Y."/>
            <person name="Tanaka M."/>
            <person name="Yoshino T."/>
            <person name="Taniguchi T."/>
            <person name="Fukuda Y."/>
            <person name="Nemoto M."/>
            <person name="Matsumoto M."/>
            <person name="Wong P.S."/>
            <person name="Aburatani S."/>
            <person name="Fujibuchi W."/>
        </authorList>
    </citation>
    <scope>NUCLEOTIDE SEQUENCE [LARGE SCALE GENOMIC DNA]</scope>
    <source>
        <strain evidence="1 2">JPCC DA0580</strain>
    </source>
</reference>
<dbReference type="GO" id="GO:0003723">
    <property type="term" value="F:RNA binding"/>
    <property type="evidence" value="ECO:0007669"/>
    <property type="project" value="UniProtKB-KW"/>
</dbReference>
<dbReference type="GO" id="GO:0008168">
    <property type="term" value="F:methyltransferase activity"/>
    <property type="evidence" value="ECO:0007669"/>
    <property type="project" value="UniProtKB-KW"/>
</dbReference>
<dbReference type="AlphaFoldDB" id="A0A1Z5KAE8"/>
<keyword evidence="2" id="KW-1185">Reference proteome</keyword>
<dbReference type="CDD" id="cd02440">
    <property type="entry name" value="AdoMet_MTases"/>
    <property type="match status" value="1"/>
</dbReference>